<evidence type="ECO:0000313" key="3">
    <source>
        <dbReference type="Proteomes" id="UP000028999"/>
    </source>
</evidence>
<dbReference type="Proteomes" id="UP000028999">
    <property type="component" value="Unassembled WGS sequence"/>
</dbReference>
<gene>
    <name evidence="2" type="primary">BnaC03g75060D</name>
    <name evidence="2" type="ORF">GSBRNA2T00065322001</name>
</gene>
<organism evidence="2 3">
    <name type="scientific">Brassica napus</name>
    <name type="common">Rape</name>
    <dbReference type="NCBI Taxonomy" id="3708"/>
    <lineage>
        <taxon>Eukaryota</taxon>
        <taxon>Viridiplantae</taxon>
        <taxon>Streptophyta</taxon>
        <taxon>Embryophyta</taxon>
        <taxon>Tracheophyta</taxon>
        <taxon>Spermatophyta</taxon>
        <taxon>Magnoliopsida</taxon>
        <taxon>eudicotyledons</taxon>
        <taxon>Gunneridae</taxon>
        <taxon>Pentapetalae</taxon>
        <taxon>rosids</taxon>
        <taxon>malvids</taxon>
        <taxon>Brassicales</taxon>
        <taxon>Brassicaceae</taxon>
        <taxon>Brassiceae</taxon>
        <taxon>Brassica</taxon>
    </lineage>
</organism>
<dbReference type="Gramene" id="CDY38067">
    <property type="protein sequence ID" value="CDY38067"/>
    <property type="gene ID" value="GSBRNA2T00065322001"/>
</dbReference>
<name>A0A078HJP1_BRANA</name>
<keyword evidence="3" id="KW-1185">Reference proteome</keyword>
<evidence type="ECO:0000313" key="2">
    <source>
        <dbReference type="EMBL" id="CDY38067.1"/>
    </source>
</evidence>
<dbReference type="AlphaFoldDB" id="A0A078HJP1"/>
<dbReference type="Pfam" id="PF13966">
    <property type="entry name" value="zf-RVT"/>
    <property type="match status" value="1"/>
</dbReference>
<feature type="domain" description="Reverse transcriptase zinc-binding" evidence="1">
    <location>
        <begin position="116"/>
        <end position="200"/>
    </location>
</feature>
<dbReference type="EMBL" id="LK032415">
    <property type="protein sequence ID" value="CDY38067.1"/>
    <property type="molecule type" value="Genomic_DNA"/>
</dbReference>
<dbReference type="InterPro" id="IPR026960">
    <property type="entry name" value="RVT-Znf"/>
</dbReference>
<dbReference type="STRING" id="3708.A0A078HJP1"/>
<sequence>MDNISWMWKKILKTRDSARRFHRMEVKNGEATSFWYDHWCNMGRLKDLLGARGFMDLGIPENSTVAEAIQKHRRRRHRVVILNRVEEEIEKIKSANNGAKDIAVWKSKAEIYKTMFSSKHTWLLIRKEYALQRWSKYIWFKHATPKYSFHMWIATLDRLSTCDRMLRWNLAIDPTCVLCKQEVETRNHLFFSCAYSSQIWGTLMRGLLCSGYTERWDDIVELMLAQGQDRVRLFLIRYTFQAAAYSIWRERNCRRHGAKQLPHVLLAKIIDKNVRNRLSTIRRQGYQKMEKGMRMWFGTR</sequence>
<reference evidence="2 3" key="1">
    <citation type="journal article" date="2014" name="Science">
        <title>Plant genetics. Early allopolyploid evolution in the post-Neolithic Brassica napus oilseed genome.</title>
        <authorList>
            <person name="Chalhoub B."/>
            <person name="Denoeud F."/>
            <person name="Liu S."/>
            <person name="Parkin I.A."/>
            <person name="Tang H."/>
            <person name="Wang X."/>
            <person name="Chiquet J."/>
            <person name="Belcram H."/>
            <person name="Tong C."/>
            <person name="Samans B."/>
            <person name="Correa M."/>
            <person name="Da Silva C."/>
            <person name="Just J."/>
            <person name="Falentin C."/>
            <person name="Koh C.S."/>
            <person name="Le Clainche I."/>
            <person name="Bernard M."/>
            <person name="Bento P."/>
            <person name="Noel B."/>
            <person name="Labadie K."/>
            <person name="Alberti A."/>
            <person name="Charles M."/>
            <person name="Arnaud D."/>
            <person name="Guo H."/>
            <person name="Daviaud C."/>
            <person name="Alamery S."/>
            <person name="Jabbari K."/>
            <person name="Zhao M."/>
            <person name="Edger P.P."/>
            <person name="Chelaifa H."/>
            <person name="Tack D."/>
            <person name="Lassalle G."/>
            <person name="Mestiri I."/>
            <person name="Schnel N."/>
            <person name="Le Paslier M.C."/>
            <person name="Fan G."/>
            <person name="Renault V."/>
            <person name="Bayer P.E."/>
            <person name="Golicz A.A."/>
            <person name="Manoli S."/>
            <person name="Lee T.H."/>
            <person name="Thi V.H."/>
            <person name="Chalabi S."/>
            <person name="Hu Q."/>
            <person name="Fan C."/>
            <person name="Tollenaere R."/>
            <person name="Lu Y."/>
            <person name="Battail C."/>
            <person name="Shen J."/>
            <person name="Sidebottom C.H."/>
            <person name="Wang X."/>
            <person name="Canaguier A."/>
            <person name="Chauveau A."/>
            <person name="Berard A."/>
            <person name="Deniot G."/>
            <person name="Guan M."/>
            <person name="Liu Z."/>
            <person name="Sun F."/>
            <person name="Lim Y.P."/>
            <person name="Lyons E."/>
            <person name="Town C.D."/>
            <person name="Bancroft I."/>
            <person name="Wang X."/>
            <person name="Meng J."/>
            <person name="Ma J."/>
            <person name="Pires J.C."/>
            <person name="King G.J."/>
            <person name="Brunel D."/>
            <person name="Delourme R."/>
            <person name="Renard M."/>
            <person name="Aury J.M."/>
            <person name="Adams K.L."/>
            <person name="Batley J."/>
            <person name="Snowdon R.J."/>
            <person name="Tost J."/>
            <person name="Edwards D."/>
            <person name="Zhou Y."/>
            <person name="Hua W."/>
            <person name="Sharpe A.G."/>
            <person name="Paterson A.H."/>
            <person name="Guan C."/>
            <person name="Wincker P."/>
        </authorList>
    </citation>
    <scope>NUCLEOTIDE SEQUENCE [LARGE SCALE GENOMIC DNA]</scope>
    <source>
        <strain evidence="3">cv. Darmor-bzh</strain>
    </source>
</reference>
<accession>A0A078HJP1</accession>
<dbReference type="PANTHER" id="PTHR33116:SF66">
    <property type="entry name" value="REVERSE TRANSCRIPTASE ZINC-BINDING DOMAIN-CONTAINING PROTEIN"/>
    <property type="match status" value="1"/>
</dbReference>
<evidence type="ECO:0000259" key="1">
    <source>
        <dbReference type="Pfam" id="PF13966"/>
    </source>
</evidence>
<dbReference type="PANTHER" id="PTHR33116">
    <property type="entry name" value="REVERSE TRANSCRIPTASE ZINC-BINDING DOMAIN-CONTAINING PROTEIN-RELATED-RELATED"/>
    <property type="match status" value="1"/>
</dbReference>
<proteinExistence type="predicted"/>
<dbReference type="PaxDb" id="3708-A0A078HJP1"/>
<protein>
    <submittedName>
        <fullName evidence="2">BnaC03g75060D protein</fullName>
    </submittedName>
</protein>